<dbReference type="CDD" id="cd00531">
    <property type="entry name" value="NTF2_like"/>
    <property type="match status" value="1"/>
</dbReference>
<feature type="domain" description="SnoaL-like" evidence="1">
    <location>
        <begin position="6"/>
        <end position="127"/>
    </location>
</feature>
<dbReference type="Proteomes" id="UP000533598">
    <property type="component" value="Unassembled WGS sequence"/>
</dbReference>
<name>A0A7W7CDW4_9PSEU</name>
<evidence type="ECO:0000313" key="3">
    <source>
        <dbReference type="Proteomes" id="UP000533598"/>
    </source>
</evidence>
<dbReference type="AlphaFoldDB" id="A0A7W7CDW4"/>
<dbReference type="RefSeq" id="WP_185005148.1">
    <property type="nucleotide sequence ID" value="NZ_JACHMH010000001.1"/>
</dbReference>
<comment type="caution">
    <text evidence="2">The sequence shown here is derived from an EMBL/GenBank/DDBJ whole genome shotgun (WGS) entry which is preliminary data.</text>
</comment>
<proteinExistence type="predicted"/>
<keyword evidence="3" id="KW-1185">Reference proteome</keyword>
<dbReference type="Gene3D" id="3.10.450.50">
    <property type="match status" value="1"/>
</dbReference>
<reference evidence="2 3" key="1">
    <citation type="submission" date="2020-08" db="EMBL/GenBank/DDBJ databases">
        <title>Sequencing the genomes of 1000 actinobacteria strains.</title>
        <authorList>
            <person name="Klenk H.-P."/>
        </authorList>
    </citation>
    <scope>NUCLEOTIDE SEQUENCE [LARGE SCALE GENOMIC DNA]</scope>
    <source>
        <strain evidence="2 3">DSM 44230</strain>
    </source>
</reference>
<dbReference type="EMBL" id="JACHMH010000001">
    <property type="protein sequence ID" value="MBB4679392.1"/>
    <property type="molecule type" value="Genomic_DNA"/>
</dbReference>
<organism evidence="2 3">
    <name type="scientific">Crossiella cryophila</name>
    <dbReference type="NCBI Taxonomy" id="43355"/>
    <lineage>
        <taxon>Bacteria</taxon>
        <taxon>Bacillati</taxon>
        <taxon>Actinomycetota</taxon>
        <taxon>Actinomycetes</taxon>
        <taxon>Pseudonocardiales</taxon>
        <taxon>Pseudonocardiaceae</taxon>
        <taxon>Crossiella</taxon>
    </lineage>
</organism>
<accession>A0A7W7CDW4</accession>
<evidence type="ECO:0000259" key="1">
    <source>
        <dbReference type="Pfam" id="PF13577"/>
    </source>
</evidence>
<dbReference type="InterPro" id="IPR032710">
    <property type="entry name" value="NTF2-like_dom_sf"/>
</dbReference>
<keyword evidence="2" id="KW-0223">Dioxygenase</keyword>
<protein>
    <submittedName>
        <fullName evidence="2">3-phenylpropionate/cinnamic acid dioxygenase small subunit</fullName>
    </submittedName>
</protein>
<dbReference type="GO" id="GO:0051213">
    <property type="term" value="F:dioxygenase activity"/>
    <property type="evidence" value="ECO:0007669"/>
    <property type="project" value="UniProtKB-KW"/>
</dbReference>
<sequence>MGISSAQAIEHLMLRYAEHVDAGEFDQVGELFAEGSFRDGSEASGAAAVAAKFREMLVVYPDGTPRTKHVTTNILIEVDEDAGTATARAYFTVLQAVPELPLQIIAAGRYRDTFRRREGRWRFAARHAQAELLGELRFHLSPRVLAGIAGR</sequence>
<evidence type="ECO:0000313" key="2">
    <source>
        <dbReference type="EMBL" id="MBB4679392.1"/>
    </source>
</evidence>
<dbReference type="SUPFAM" id="SSF54427">
    <property type="entry name" value="NTF2-like"/>
    <property type="match status" value="1"/>
</dbReference>
<dbReference type="Pfam" id="PF13577">
    <property type="entry name" value="SnoaL_4"/>
    <property type="match status" value="1"/>
</dbReference>
<keyword evidence="2" id="KW-0560">Oxidoreductase</keyword>
<gene>
    <name evidence="2" type="ORF">HNR67_005510</name>
</gene>
<dbReference type="InterPro" id="IPR037401">
    <property type="entry name" value="SnoaL-like"/>
</dbReference>